<protein>
    <submittedName>
        <fullName evidence="2">Uncharacterized protein</fullName>
    </submittedName>
</protein>
<evidence type="ECO:0000313" key="2">
    <source>
        <dbReference type="EMBL" id="MCS4558590.1"/>
    </source>
</evidence>
<keyword evidence="3" id="KW-1185">Reference proteome</keyword>
<accession>A0ABT2FQJ5</accession>
<comment type="caution">
    <text evidence="2">The sequence shown here is derived from an EMBL/GenBank/DDBJ whole genome shotgun (WGS) entry which is preliminary data.</text>
</comment>
<keyword evidence="1" id="KW-0472">Membrane</keyword>
<dbReference type="EMBL" id="JAKOGG010000023">
    <property type="protein sequence ID" value="MCS4558590.1"/>
    <property type="molecule type" value="Genomic_DNA"/>
</dbReference>
<gene>
    <name evidence="2" type="ORF">L9G74_19310</name>
</gene>
<keyword evidence="1" id="KW-1133">Transmembrane helix</keyword>
<keyword evidence="1" id="KW-0812">Transmembrane</keyword>
<reference evidence="3" key="1">
    <citation type="submission" date="2023-07" db="EMBL/GenBank/DDBJ databases">
        <title>Shewanella mangrovi sp. nov., an acetaldehyde- degrading bacterium isolated from mangrove sediment.</title>
        <authorList>
            <person name="Liu Y."/>
        </authorList>
    </citation>
    <scope>NUCLEOTIDE SEQUENCE [LARGE SCALE GENOMIC DNA]</scope>
    <source>
        <strain evidence="3">C32</strain>
    </source>
</reference>
<name>A0ABT2FQJ5_9GAMM</name>
<dbReference type="Proteomes" id="UP001201549">
    <property type="component" value="Unassembled WGS sequence"/>
</dbReference>
<dbReference type="RefSeq" id="WP_238898407.1">
    <property type="nucleotide sequence ID" value="NZ_JAKOGG010000023.1"/>
</dbReference>
<evidence type="ECO:0000313" key="3">
    <source>
        <dbReference type="Proteomes" id="UP001201549"/>
    </source>
</evidence>
<feature type="transmembrane region" description="Helical" evidence="1">
    <location>
        <begin position="97"/>
        <end position="115"/>
    </location>
</feature>
<feature type="transmembrane region" description="Helical" evidence="1">
    <location>
        <begin position="12"/>
        <end position="30"/>
    </location>
</feature>
<organism evidence="2 3">
    <name type="scientific">Shewanella electrica</name>
    <dbReference type="NCBI Taxonomy" id="515560"/>
    <lineage>
        <taxon>Bacteria</taxon>
        <taxon>Pseudomonadati</taxon>
        <taxon>Pseudomonadota</taxon>
        <taxon>Gammaproteobacteria</taxon>
        <taxon>Alteromonadales</taxon>
        <taxon>Shewanellaceae</taxon>
        <taxon>Shewanella</taxon>
    </lineage>
</organism>
<sequence length="133" mass="14781">MKGRPTSVTIIGWYLVVVSLLSLMTGLLTLNNPLAQQMMQSNALPVAFQYLFSATALFVLVINGFLLLKGNNVGRWLYVGWHLFSFAVSLFNMPSKAMLVPGMVIFLVCTFFLYLPNANAYFAKPTEEPVTHA</sequence>
<feature type="transmembrane region" description="Helical" evidence="1">
    <location>
        <begin position="75"/>
        <end position="91"/>
    </location>
</feature>
<proteinExistence type="predicted"/>
<evidence type="ECO:0000256" key="1">
    <source>
        <dbReference type="SAM" id="Phobius"/>
    </source>
</evidence>
<feature type="transmembrane region" description="Helical" evidence="1">
    <location>
        <begin position="50"/>
        <end position="68"/>
    </location>
</feature>